<sequence length="76" mass="8662">MEFLGVNITEWVGYLASFVLLLSFTMKDMRKLRMVNSAGAVLFVIYGFMLSTSWPIVITNAAIFAINMYYLSKHKS</sequence>
<reference evidence="2 3" key="1">
    <citation type="submission" date="2019-06" db="EMBL/GenBank/DDBJ databases">
        <title>Flavobacteriaceae Paucihalobacterium erythroidium CWB-1, complete genome.</title>
        <authorList>
            <person name="Wu S."/>
        </authorList>
    </citation>
    <scope>NUCLEOTIDE SEQUENCE [LARGE SCALE GENOMIC DNA]</scope>
    <source>
        <strain evidence="2 3">CWB-1</strain>
    </source>
</reference>
<feature type="transmembrane region" description="Helical" evidence="1">
    <location>
        <begin position="54"/>
        <end position="71"/>
    </location>
</feature>
<name>A0A506PPC2_9FLAO</name>
<dbReference type="RefSeq" id="WP_140988564.1">
    <property type="nucleotide sequence ID" value="NZ_VHIQ01000001.1"/>
</dbReference>
<keyword evidence="1" id="KW-0472">Membrane</keyword>
<evidence type="ECO:0000313" key="2">
    <source>
        <dbReference type="EMBL" id="TPV35554.1"/>
    </source>
</evidence>
<dbReference type="AlphaFoldDB" id="A0A506PPC2"/>
<keyword evidence="1" id="KW-1133">Transmembrane helix</keyword>
<proteinExistence type="predicted"/>
<dbReference type="Proteomes" id="UP000317332">
    <property type="component" value="Unassembled WGS sequence"/>
</dbReference>
<feature type="transmembrane region" description="Helical" evidence="1">
    <location>
        <begin position="6"/>
        <end position="25"/>
    </location>
</feature>
<evidence type="ECO:0000256" key="1">
    <source>
        <dbReference type="SAM" id="Phobius"/>
    </source>
</evidence>
<keyword evidence="3" id="KW-1185">Reference proteome</keyword>
<dbReference type="OrthoDB" id="677174at2"/>
<comment type="caution">
    <text evidence="2">The sequence shown here is derived from an EMBL/GenBank/DDBJ whole genome shotgun (WGS) entry which is preliminary data.</text>
</comment>
<organism evidence="2 3">
    <name type="scientific">Paucihalobacter ruber</name>
    <dbReference type="NCBI Taxonomy" id="2567861"/>
    <lineage>
        <taxon>Bacteria</taxon>
        <taxon>Pseudomonadati</taxon>
        <taxon>Bacteroidota</taxon>
        <taxon>Flavobacteriia</taxon>
        <taxon>Flavobacteriales</taxon>
        <taxon>Flavobacteriaceae</taxon>
        <taxon>Paucihalobacter</taxon>
    </lineage>
</organism>
<keyword evidence="1" id="KW-0812">Transmembrane</keyword>
<dbReference type="EMBL" id="VHIQ01000001">
    <property type="protein sequence ID" value="TPV35554.1"/>
    <property type="molecule type" value="Genomic_DNA"/>
</dbReference>
<accession>A0A506PPC2</accession>
<protein>
    <submittedName>
        <fullName evidence="2">Uroporphyrinogen decarboxylase</fullName>
    </submittedName>
</protein>
<gene>
    <name evidence="2" type="ORF">FJ651_01175</name>
</gene>
<evidence type="ECO:0000313" key="3">
    <source>
        <dbReference type="Proteomes" id="UP000317332"/>
    </source>
</evidence>